<dbReference type="Proteomes" id="UP000605990">
    <property type="component" value="Unassembled WGS sequence"/>
</dbReference>
<dbReference type="InterPro" id="IPR002347">
    <property type="entry name" value="SDR_fam"/>
</dbReference>
<protein>
    <submittedName>
        <fullName evidence="1">SDR family NAD(P)-dependent oxidoreductase</fullName>
    </submittedName>
</protein>
<sequence length="231" mass="25804">MKTILITGINKGLGKELFNKLVDKGYFVFGLLRNEETYKELLKNKPKNVELILADISNDNCIIEINKIVKDTTIDLVINNAGIGGEGMNLESANSKEIIDLINVHCLGVLRVMKSISPNLIQNNKTTVINLNSRLGSITHQSIGTFKNLDVSYSYRIAKASQNMLTNCLRLEFEGINFVSLTPGKLKTALAQVDANLSPSESAQRIIEHWELEKFENTNGILEVPNKIMEW</sequence>
<dbReference type="SUPFAM" id="SSF51735">
    <property type="entry name" value="NAD(P)-binding Rossmann-fold domains"/>
    <property type="match status" value="1"/>
</dbReference>
<proteinExistence type="predicted"/>
<reference evidence="1 2" key="1">
    <citation type="submission" date="2020-08" db="EMBL/GenBank/DDBJ databases">
        <title>Description of novel Flavobacterium F-408 isolate.</title>
        <authorList>
            <person name="Saticioglu I.B."/>
            <person name="Duman M."/>
            <person name="Altun S."/>
        </authorList>
    </citation>
    <scope>NUCLEOTIDE SEQUENCE [LARGE SCALE GENOMIC DNA]</scope>
    <source>
        <strain evidence="1 2">F-408</strain>
    </source>
</reference>
<organism evidence="1 2">
    <name type="scientific">Flavobacterium bernardetii</name>
    <dbReference type="NCBI Taxonomy" id="2813823"/>
    <lineage>
        <taxon>Bacteria</taxon>
        <taxon>Pseudomonadati</taxon>
        <taxon>Bacteroidota</taxon>
        <taxon>Flavobacteriia</taxon>
        <taxon>Flavobacteriales</taxon>
        <taxon>Flavobacteriaceae</taxon>
        <taxon>Flavobacterium</taxon>
    </lineage>
</organism>
<dbReference type="EMBL" id="JACRUN010000001">
    <property type="protein sequence ID" value="MBC5834130.1"/>
    <property type="molecule type" value="Genomic_DNA"/>
</dbReference>
<dbReference type="PANTHER" id="PTHR45458">
    <property type="entry name" value="SHORT-CHAIN DEHYDROGENASE/REDUCTASE SDR"/>
    <property type="match status" value="1"/>
</dbReference>
<evidence type="ECO:0000313" key="2">
    <source>
        <dbReference type="Proteomes" id="UP000605990"/>
    </source>
</evidence>
<dbReference type="Gene3D" id="3.40.50.720">
    <property type="entry name" value="NAD(P)-binding Rossmann-like Domain"/>
    <property type="match status" value="1"/>
</dbReference>
<evidence type="ECO:0000313" key="1">
    <source>
        <dbReference type="EMBL" id="MBC5834130.1"/>
    </source>
</evidence>
<comment type="caution">
    <text evidence="1">The sequence shown here is derived from an EMBL/GenBank/DDBJ whole genome shotgun (WGS) entry which is preliminary data.</text>
</comment>
<dbReference type="RefSeq" id="WP_166125341.1">
    <property type="nucleotide sequence ID" value="NZ_JAANOQ010000001.1"/>
</dbReference>
<dbReference type="PRINTS" id="PR00081">
    <property type="entry name" value="GDHRDH"/>
</dbReference>
<name>A0ABR7IWI9_9FLAO</name>
<gene>
    <name evidence="1" type="ORF">H8R27_04455</name>
</gene>
<keyword evidence="2" id="KW-1185">Reference proteome</keyword>
<dbReference type="PANTHER" id="PTHR45458:SF3">
    <property type="entry name" value="CHAIN DEHYDROGENASE (ATSC), PUTATIVE-RELATED"/>
    <property type="match status" value="1"/>
</dbReference>
<dbReference type="InterPro" id="IPR036291">
    <property type="entry name" value="NAD(P)-bd_dom_sf"/>
</dbReference>
<dbReference type="InterPro" id="IPR052184">
    <property type="entry name" value="SDR_enzymes"/>
</dbReference>
<dbReference type="Pfam" id="PF00106">
    <property type="entry name" value="adh_short"/>
    <property type="match status" value="1"/>
</dbReference>
<accession>A0ABR7IWI9</accession>